<gene>
    <name evidence="2" type="ordered locus">TREAZ_0117</name>
</gene>
<sequence length="179" mass="20665">MRKALILLPLALIFWSCAIISNRPTEGKAETAAASPRAAIRPGRVEDNLGKPTFKGLPQEAREYLETLSKAFREKNLDFLISQGEIHYENETRFRYDEETYLAMLYRIGPYTEDSPFREMKLPRLEYKEVTGIEYTAWDEKGPMIEIQAQLVYQKGETIPCEIMLVWKLPAPKVLGMYP</sequence>
<reference evidence="2 3" key="2">
    <citation type="journal article" date="2011" name="ISME J.">
        <title>RNA-seq reveals cooperative metabolic interactions between two termite-gut spirochete species in co-culture.</title>
        <authorList>
            <person name="Rosenthal A.Z."/>
            <person name="Matson E.G."/>
            <person name="Eldar A."/>
            <person name="Leadbetter J.R."/>
        </authorList>
    </citation>
    <scope>NUCLEOTIDE SEQUENCE [LARGE SCALE GENOMIC DNA]</scope>
    <source>
        <strain evidence="3">ATCC BAA-888 / DSM 13862 / ZAS-9</strain>
    </source>
</reference>
<dbReference type="HOGENOM" id="CLU_1502837_0_0_12"/>
<feature type="chain" id="PRO_5003329641" evidence="1">
    <location>
        <begin position="19"/>
        <end position="179"/>
    </location>
</feature>
<feature type="signal peptide" evidence="1">
    <location>
        <begin position="1"/>
        <end position="18"/>
    </location>
</feature>
<dbReference type="InParanoid" id="F5YFG0"/>
<protein>
    <submittedName>
        <fullName evidence="2">Putative lipoprotein</fullName>
    </submittedName>
</protein>
<proteinExistence type="predicted"/>
<keyword evidence="2" id="KW-0449">Lipoprotein</keyword>
<reference evidence="3" key="1">
    <citation type="submission" date="2009-12" db="EMBL/GenBank/DDBJ databases">
        <title>Complete sequence of Treponema azotonutricium strain ZAS-9.</title>
        <authorList>
            <person name="Tetu S.G."/>
            <person name="Matson E."/>
            <person name="Ren Q."/>
            <person name="Seshadri R."/>
            <person name="Elbourne L."/>
            <person name="Hassan K.A."/>
            <person name="Durkin A."/>
            <person name="Radune D."/>
            <person name="Mohamoud Y."/>
            <person name="Shay R."/>
            <person name="Jin S."/>
            <person name="Zhang X."/>
            <person name="Lucey K."/>
            <person name="Ballor N.R."/>
            <person name="Ottesen E."/>
            <person name="Rosenthal R."/>
            <person name="Allen A."/>
            <person name="Leadbetter J.R."/>
            <person name="Paulsen I.T."/>
        </authorList>
    </citation>
    <scope>NUCLEOTIDE SEQUENCE [LARGE SCALE GENOMIC DNA]</scope>
    <source>
        <strain evidence="3">ATCC BAA-888 / DSM 13862 / ZAS-9</strain>
    </source>
</reference>
<name>F5YFG0_LEAAZ</name>
<dbReference type="eggNOG" id="ENOG50321TK">
    <property type="taxonomic scope" value="Bacteria"/>
</dbReference>
<dbReference type="EMBL" id="CP001841">
    <property type="protein sequence ID" value="AEF80745.1"/>
    <property type="molecule type" value="Genomic_DNA"/>
</dbReference>
<dbReference type="AlphaFoldDB" id="F5YFG0"/>
<evidence type="ECO:0000313" key="3">
    <source>
        <dbReference type="Proteomes" id="UP000009222"/>
    </source>
</evidence>
<keyword evidence="3" id="KW-1185">Reference proteome</keyword>
<organism evidence="2 3">
    <name type="scientific">Leadbettera azotonutricia (strain ATCC BAA-888 / DSM 13862 / ZAS-9)</name>
    <name type="common">Treponema azotonutricium</name>
    <dbReference type="NCBI Taxonomy" id="545695"/>
    <lineage>
        <taxon>Bacteria</taxon>
        <taxon>Pseudomonadati</taxon>
        <taxon>Spirochaetota</taxon>
        <taxon>Spirochaetia</taxon>
        <taxon>Spirochaetales</taxon>
        <taxon>Breznakiellaceae</taxon>
        <taxon>Leadbettera</taxon>
    </lineage>
</organism>
<evidence type="ECO:0000313" key="2">
    <source>
        <dbReference type="EMBL" id="AEF80745.1"/>
    </source>
</evidence>
<keyword evidence="1" id="KW-0732">Signal</keyword>
<dbReference type="KEGG" id="taz:TREAZ_0117"/>
<evidence type="ECO:0000256" key="1">
    <source>
        <dbReference type="SAM" id="SignalP"/>
    </source>
</evidence>
<dbReference type="Proteomes" id="UP000009222">
    <property type="component" value="Chromosome"/>
</dbReference>
<dbReference type="STRING" id="545695.TREAZ_0117"/>
<accession>F5YFG0</accession>